<proteinExistence type="inferred from homology"/>
<comment type="similarity">
    <text evidence="3 7">Belongs to the flagella basal body rod proteins family.</text>
</comment>
<name>A0AAP4TX72_9GAMM</name>
<accession>A0AAP4TX72</accession>
<evidence type="ECO:0000313" key="12">
    <source>
        <dbReference type="EMBL" id="MDO6670601.1"/>
    </source>
</evidence>
<organism evidence="12 13">
    <name type="scientific">Cobetia amphilecti</name>
    <dbReference type="NCBI Taxonomy" id="1055104"/>
    <lineage>
        <taxon>Bacteria</taxon>
        <taxon>Pseudomonadati</taxon>
        <taxon>Pseudomonadota</taxon>
        <taxon>Gammaproteobacteria</taxon>
        <taxon>Oceanospirillales</taxon>
        <taxon>Halomonadaceae</taxon>
        <taxon>Cobetia</taxon>
    </lineage>
</organism>
<keyword evidence="12" id="KW-0282">Flagellum</keyword>
<keyword evidence="6 7" id="KW-0975">Bacterial flagellum</keyword>
<evidence type="ECO:0000256" key="6">
    <source>
        <dbReference type="ARBA" id="ARBA00023143"/>
    </source>
</evidence>
<dbReference type="AlphaFoldDB" id="A0AAP4TX72"/>
<gene>
    <name evidence="7 12" type="primary">flgK</name>
    <name evidence="12" type="ORF">Q4535_00580</name>
</gene>
<reference evidence="12" key="1">
    <citation type="submission" date="2023-07" db="EMBL/GenBank/DDBJ databases">
        <title>Genome content predicts the carbon catabolic preferences of heterotrophic bacteria.</title>
        <authorList>
            <person name="Gralka M."/>
        </authorList>
    </citation>
    <scope>NUCLEOTIDE SEQUENCE</scope>
    <source>
        <strain evidence="12">C2R13</strain>
    </source>
</reference>
<comment type="caution">
    <text evidence="12">The sequence shown here is derived from an EMBL/GenBank/DDBJ whole genome shotgun (WGS) entry which is preliminary data.</text>
</comment>
<evidence type="ECO:0000256" key="5">
    <source>
        <dbReference type="ARBA" id="ARBA00022525"/>
    </source>
</evidence>
<feature type="domain" description="Flagellar hook-associated protein FlgK helical" evidence="11">
    <location>
        <begin position="84"/>
        <end position="320"/>
    </location>
</feature>
<dbReference type="PRINTS" id="PR01005">
    <property type="entry name" value="FLGHOOKAP1"/>
</dbReference>
<sequence>MASSMLSIGVSGLQAAQTALATNSNNIANVYTPGYSRETVELSGSSGGGVSVASISRQTDSYLSAQLDSAMSASTALETHEANISQIDNLLADDEAGLAPLMQEFFGAIEGVASQPSDPAARESLLGSAESLAGQVNAFSAYLDDMDSAVNSQLGDVVGDINTATSQIASLNEQISLTRARTGEEPLGLLDQRDQAVTDLQSLVGVEVQEQEQDGRLSVSLGNGQLLVNGSSNYELAVEPDPQDMSRSVVTYSVAPGVTSAIDEGQLEGGTLGGLLSFRADSLEPTQNQLGQLAAGLALTFNAQHADGVDANGNTGGDFFTLGDPEVLPASGNAAGADLEVTFAPATQQEGDDFYSVALTGDDYRLSLEGGTYQLENLSSGAVQTLTPDSEGVMRQDGLVFTATGMADGDSFTIQPTRNIADTFGVAIDEGAEIAAGSSDASLDNRNILALQSLQSSDALGSAGSFNDHYASLVSQVGNQTRQVQVNLEAQQGLTEQLSAADQSISGVNLDEEAADLIRYQQYYQANAQVIQTASTVLDTILNIR</sequence>
<dbReference type="PANTHER" id="PTHR30033:SF1">
    <property type="entry name" value="FLAGELLAR HOOK-ASSOCIATED PROTEIN 1"/>
    <property type="match status" value="1"/>
</dbReference>
<dbReference type="GO" id="GO:0009424">
    <property type="term" value="C:bacterial-type flagellum hook"/>
    <property type="evidence" value="ECO:0007669"/>
    <property type="project" value="UniProtKB-UniRule"/>
</dbReference>
<evidence type="ECO:0000256" key="2">
    <source>
        <dbReference type="ARBA" id="ARBA00004613"/>
    </source>
</evidence>
<dbReference type="SUPFAM" id="SSF64518">
    <property type="entry name" value="Phase 1 flagellin"/>
    <property type="match status" value="1"/>
</dbReference>
<evidence type="ECO:0000256" key="1">
    <source>
        <dbReference type="ARBA" id="ARBA00004365"/>
    </source>
</evidence>
<feature type="domain" description="Flagellar basal body rod protein N-terminal" evidence="8">
    <location>
        <begin position="7"/>
        <end position="35"/>
    </location>
</feature>
<keyword evidence="12" id="KW-0966">Cell projection</keyword>
<protein>
    <recommendedName>
        <fullName evidence="4 7">Flagellar hook-associated protein 1</fullName>
        <shortName evidence="7">HAP1</shortName>
    </recommendedName>
</protein>
<feature type="domain" description="Flagellar hook-associated protein 1 D2-like" evidence="10">
    <location>
        <begin position="358"/>
        <end position="416"/>
    </location>
</feature>
<dbReference type="InterPro" id="IPR053927">
    <property type="entry name" value="FlgK_helical"/>
</dbReference>
<dbReference type="RefSeq" id="WP_303592445.1">
    <property type="nucleotide sequence ID" value="NZ_JAUORK010000001.1"/>
</dbReference>
<keyword evidence="5 7" id="KW-0964">Secreted</keyword>
<dbReference type="Pfam" id="PF22638">
    <property type="entry name" value="FlgK_D1"/>
    <property type="match status" value="1"/>
</dbReference>
<dbReference type="InterPro" id="IPR010930">
    <property type="entry name" value="Flg_bb/hook_C_dom"/>
</dbReference>
<dbReference type="InterPro" id="IPR001444">
    <property type="entry name" value="Flag_bb_rod_N"/>
</dbReference>
<dbReference type="GO" id="GO:0005198">
    <property type="term" value="F:structural molecule activity"/>
    <property type="evidence" value="ECO:0007669"/>
    <property type="project" value="UniProtKB-UniRule"/>
</dbReference>
<evidence type="ECO:0000313" key="13">
    <source>
        <dbReference type="Proteomes" id="UP001170481"/>
    </source>
</evidence>
<dbReference type="Pfam" id="PF21158">
    <property type="entry name" value="flgK_1st_1"/>
    <property type="match status" value="1"/>
</dbReference>
<keyword evidence="12" id="KW-0969">Cilium</keyword>
<dbReference type="PANTHER" id="PTHR30033">
    <property type="entry name" value="FLAGELLAR HOOK-ASSOCIATED PROTEIN 1"/>
    <property type="match status" value="1"/>
</dbReference>
<evidence type="ECO:0000256" key="7">
    <source>
        <dbReference type="RuleBase" id="RU362065"/>
    </source>
</evidence>
<dbReference type="NCBIfam" id="TIGR02492">
    <property type="entry name" value="flgK_ends"/>
    <property type="match status" value="1"/>
</dbReference>
<evidence type="ECO:0000259" key="10">
    <source>
        <dbReference type="Pfam" id="PF21158"/>
    </source>
</evidence>
<dbReference type="InterPro" id="IPR049119">
    <property type="entry name" value="FlgK_D2-like"/>
</dbReference>
<comment type="subcellular location">
    <subcellularLocation>
        <location evidence="1 7">Bacterial flagellum</location>
    </subcellularLocation>
    <subcellularLocation>
        <location evidence="2 7">Secreted</location>
    </subcellularLocation>
</comment>
<dbReference type="GO" id="GO:0044780">
    <property type="term" value="P:bacterial-type flagellum assembly"/>
    <property type="evidence" value="ECO:0007669"/>
    <property type="project" value="InterPro"/>
</dbReference>
<dbReference type="InterPro" id="IPR002371">
    <property type="entry name" value="FlgK"/>
</dbReference>
<evidence type="ECO:0000259" key="8">
    <source>
        <dbReference type="Pfam" id="PF00460"/>
    </source>
</evidence>
<dbReference type="GO" id="GO:0005576">
    <property type="term" value="C:extracellular region"/>
    <property type="evidence" value="ECO:0007669"/>
    <property type="project" value="UniProtKB-SubCell"/>
</dbReference>
<dbReference type="Pfam" id="PF00460">
    <property type="entry name" value="Flg_bb_rod"/>
    <property type="match status" value="1"/>
</dbReference>
<dbReference type="Pfam" id="PF06429">
    <property type="entry name" value="Flg_bbr_C"/>
    <property type="match status" value="1"/>
</dbReference>
<evidence type="ECO:0000256" key="4">
    <source>
        <dbReference type="ARBA" id="ARBA00016244"/>
    </source>
</evidence>
<evidence type="ECO:0000256" key="3">
    <source>
        <dbReference type="ARBA" id="ARBA00009677"/>
    </source>
</evidence>
<feature type="domain" description="Flagellar basal-body/hook protein C-terminal" evidence="9">
    <location>
        <begin position="505"/>
        <end position="544"/>
    </location>
</feature>
<evidence type="ECO:0000259" key="11">
    <source>
        <dbReference type="Pfam" id="PF22638"/>
    </source>
</evidence>
<dbReference type="EMBL" id="JAUORK010000001">
    <property type="protein sequence ID" value="MDO6670601.1"/>
    <property type="molecule type" value="Genomic_DNA"/>
</dbReference>
<dbReference type="Proteomes" id="UP001170481">
    <property type="component" value="Unassembled WGS sequence"/>
</dbReference>
<evidence type="ECO:0000259" key="9">
    <source>
        <dbReference type="Pfam" id="PF06429"/>
    </source>
</evidence>